<dbReference type="Pfam" id="PF13177">
    <property type="entry name" value="DNA_pol3_delta2"/>
    <property type="match status" value="1"/>
</dbReference>
<dbReference type="InterPro" id="IPR027417">
    <property type="entry name" value="P-loop_NTPase"/>
</dbReference>
<keyword evidence="6" id="KW-0479">Metal-binding</keyword>
<accession>A0A133Y4L4</accession>
<evidence type="ECO:0000313" key="15">
    <source>
        <dbReference type="Proteomes" id="UP000070422"/>
    </source>
</evidence>
<keyword evidence="9" id="KW-0067">ATP-binding</keyword>
<organism evidence="14 15">
    <name type="scientific">Aerococcus christensenii</name>
    <dbReference type="NCBI Taxonomy" id="87541"/>
    <lineage>
        <taxon>Bacteria</taxon>
        <taxon>Bacillati</taxon>
        <taxon>Bacillota</taxon>
        <taxon>Bacilli</taxon>
        <taxon>Lactobacillales</taxon>
        <taxon>Aerococcaceae</taxon>
        <taxon>Aerococcus</taxon>
    </lineage>
</organism>
<evidence type="ECO:0000313" key="14">
    <source>
        <dbReference type="EMBL" id="KXB38132.1"/>
    </source>
</evidence>
<keyword evidence="8" id="KW-0862">Zinc</keyword>
<keyword evidence="10" id="KW-0239">DNA-directed DNA polymerase</keyword>
<dbReference type="FunFam" id="3.40.50.300:FF:000014">
    <property type="entry name" value="DNA polymerase III subunit gamma/tau"/>
    <property type="match status" value="1"/>
</dbReference>
<dbReference type="SMART" id="SM00382">
    <property type="entry name" value="AAA"/>
    <property type="match status" value="1"/>
</dbReference>
<feature type="domain" description="AAA+ ATPase" evidence="13">
    <location>
        <begin position="46"/>
        <end position="188"/>
    </location>
</feature>
<dbReference type="InterPro" id="IPR045085">
    <property type="entry name" value="HLD_clamp_pol_III_gamma_tau"/>
</dbReference>
<dbReference type="PANTHER" id="PTHR11669:SF0">
    <property type="entry name" value="PROTEIN STICHEL-LIKE 2"/>
    <property type="match status" value="1"/>
</dbReference>
<evidence type="ECO:0000256" key="6">
    <source>
        <dbReference type="ARBA" id="ARBA00022723"/>
    </source>
</evidence>
<dbReference type="EMBL" id="LSCQ01000011">
    <property type="protein sequence ID" value="KXB38132.1"/>
    <property type="molecule type" value="Genomic_DNA"/>
</dbReference>
<dbReference type="PRINTS" id="PR00300">
    <property type="entry name" value="CLPPROTEASEA"/>
</dbReference>
<reference evidence="14 15" key="1">
    <citation type="submission" date="2016-01" db="EMBL/GenBank/DDBJ databases">
        <authorList>
            <person name="Oliw E.H."/>
        </authorList>
    </citation>
    <scope>NUCLEOTIDE SEQUENCE [LARGE SCALE GENOMIC DNA]</scope>
    <source>
        <strain evidence="14 15">KA00635</strain>
    </source>
</reference>
<evidence type="ECO:0000256" key="10">
    <source>
        <dbReference type="ARBA" id="ARBA00022932"/>
    </source>
</evidence>
<dbReference type="GO" id="GO:0046872">
    <property type="term" value="F:metal ion binding"/>
    <property type="evidence" value="ECO:0007669"/>
    <property type="project" value="UniProtKB-KW"/>
</dbReference>
<dbReference type="Gene3D" id="1.10.8.60">
    <property type="match status" value="1"/>
</dbReference>
<dbReference type="PANTHER" id="PTHR11669">
    <property type="entry name" value="REPLICATION FACTOR C / DNA POLYMERASE III GAMMA-TAU SUBUNIT"/>
    <property type="match status" value="1"/>
</dbReference>
<dbReference type="Pfam" id="PF12169">
    <property type="entry name" value="DNA_pol3_gamma3"/>
    <property type="match status" value="1"/>
</dbReference>
<evidence type="ECO:0000256" key="7">
    <source>
        <dbReference type="ARBA" id="ARBA00022741"/>
    </source>
</evidence>
<feature type="compositionally biased region" description="Basic and acidic residues" evidence="12">
    <location>
        <begin position="406"/>
        <end position="417"/>
    </location>
</feature>
<dbReference type="SUPFAM" id="SSF48019">
    <property type="entry name" value="post-AAA+ oligomerization domain-like"/>
    <property type="match status" value="1"/>
</dbReference>
<dbReference type="CDD" id="cd18137">
    <property type="entry name" value="HLD_clamp_pol_III_gamma_tau"/>
    <property type="match status" value="1"/>
</dbReference>
<keyword evidence="4" id="KW-0548">Nucleotidyltransferase</keyword>
<dbReference type="EC" id="2.7.7.7" evidence="2"/>
<evidence type="ECO:0000256" key="8">
    <source>
        <dbReference type="ARBA" id="ARBA00022833"/>
    </source>
</evidence>
<evidence type="ECO:0000256" key="2">
    <source>
        <dbReference type="ARBA" id="ARBA00012417"/>
    </source>
</evidence>
<evidence type="ECO:0000256" key="5">
    <source>
        <dbReference type="ARBA" id="ARBA00022705"/>
    </source>
</evidence>
<dbReference type="AlphaFoldDB" id="A0A133Y4L4"/>
<evidence type="ECO:0000256" key="9">
    <source>
        <dbReference type="ARBA" id="ARBA00022840"/>
    </source>
</evidence>
<dbReference type="NCBIfam" id="NF004046">
    <property type="entry name" value="PRK05563.1"/>
    <property type="match status" value="1"/>
</dbReference>
<dbReference type="InterPro" id="IPR003593">
    <property type="entry name" value="AAA+_ATPase"/>
</dbReference>
<comment type="catalytic activity">
    <reaction evidence="11">
        <text>DNA(n) + a 2'-deoxyribonucleoside 5'-triphosphate = DNA(n+1) + diphosphate</text>
        <dbReference type="Rhea" id="RHEA:22508"/>
        <dbReference type="Rhea" id="RHEA-COMP:17339"/>
        <dbReference type="Rhea" id="RHEA-COMP:17340"/>
        <dbReference type="ChEBI" id="CHEBI:33019"/>
        <dbReference type="ChEBI" id="CHEBI:61560"/>
        <dbReference type="ChEBI" id="CHEBI:173112"/>
        <dbReference type="EC" id="2.7.7.7"/>
    </reaction>
</comment>
<dbReference type="GO" id="GO:0006261">
    <property type="term" value="P:DNA-templated DNA replication"/>
    <property type="evidence" value="ECO:0007669"/>
    <property type="project" value="TreeGrafter"/>
</dbReference>
<dbReference type="InterPro" id="IPR008921">
    <property type="entry name" value="DNA_pol3_clamp-load_cplx_C"/>
</dbReference>
<dbReference type="Pfam" id="PF22608">
    <property type="entry name" value="DNAX_ATPase_lid"/>
    <property type="match status" value="1"/>
</dbReference>
<dbReference type="InterPro" id="IPR012763">
    <property type="entry name" value="DNA_pol_III_sug/sutau_N"/>
</dbReference>
<dbReference type="InterPro" id="IPR001270">
    <property type="entry name" value="ClpA/B"/>
</dbReference>
<gene>
    <name evidence="14" type="ORF">HMPREF3187_00124</name>
</gene>
<keyword evidence="7" id="KW-0547">Nucleotide-binding</keyword>
<dbReference type="GO" id="GO:0003887">
    <property type="term" value="F:DNA-directed DNA polymerase activity"/>
    <property type="evidence" value="ECO:0007669"/>
    <property type="project" value="UniProtKB-KW"/>
</dbReference>
<evidence type="ECO:0000256" key="4">
    <source>
        <dbReference type="ARBA" id="ARBA00022695"/>
    </source>
</evidence>
<evidence type="ECO:0000256" key="1">
    <source>
        <dbReference type="ARBA" id="ARBA00006360"/>
    </source>
</evidence>
<dbReference type="PATRIC" id="fig|87541.4.peg.125"/>
<dbReference type="STRING" id="87541.AWM71_04180"/>
<proteinExistence type="inferred from homology"/>
<dbReference type="NCBIfam" id="TIGR02397">
    <property type="entry name" value="dnaX_nterm"/>
    <property type="match status" value="1"/>
</dbReference>
<dbReference type="FunFam" id="1.10.8.60:FF:000013">
    <property type="entry name" value="DNA polymerase III subunit gamma/tau"/>
    <property type="match status" value="1"/>
</dbReference>
<comment type="similarity">
    <text evidence="1">Belongs to the DnaX/STICHEL family.</text>
</comment>
<keyword evidence="5" id="KW-0235">DNA replication</keyword>
<dbReference type="GO" id="GO:0003677">
    <property type="term" value="F:DNA binding"/>
    <property type="evidence" value="ECO:0007669"/>
    <property type="project" value="InterPro"/>
</dbReference>
<protein>
    <recommendedName>
        <fullName evidence="2">DNA-directed DNA polymerase</fullName>
        <ecNumber evidence="2">2.7.7.7</ecNumber>
    </recommendedName>
</protein>
<dbReference type="Proteomes" id="UP000070422">
    <property type="component" value="Unassembled WGS sequence"/>
</dbReference>
<dbReference type="GO" id="GO:0009360">
    <property type="term" value="C:DNA polymerase III complex"/>
    <property type="evidence" value="ECO:0007669"/>
    <property type="project" value="InterPro"/>
</dbReference>
<evidence type="ECO:0000256" key="3">
    <source>
        <dbReference type="ARBA" id="ARBA00022679"/>
    </source>
</evidence>
<keyword evidence="3" id="KW-0808">Transferase</keyword>
<evidence type="ECO:0000256" key="12">
    <source>
        <dbReference type="SAM" id="MobiDB-lite"/>
    </source>
</evidence>
<feature type="region of interest" description="Disordered" evidence="12">
    <location>
        <begin position="402"/>
        <end position="423"/>
    </location>
</feature>
<dbReference type="Gene3D" id="3.40.50.300">
    <property type="entry name" value="P-loop containing nucleotide triphosphate hydrolases"/>
    <property type="match status" value="1"/>
</dbReference>
<evidence type="ECO:0000256" key="11">
    <source>
        <dbReference type="ARBA" id="ARBA00049244"/>
    </source>
</evidence>
<dbReference type="GO" id="GO:0005524">
    <property type="term" value="F:ATP binding"/>
    <property type="evidence" value="ECO:0007669"/>
    <property type="project" value="UniProtKB-KW"/>
</dbReference>
<dbReference type="SUPFAM" id="SSF52540">
    <property type="entry name" value="P-loop containing nucleoside triphosphate hydrolases"/>
    <property type="match status" value="1"/>
</dbReference>
<dbReference type="InterPro" id="IPR022754">
    <property type="entry name" value="DNA_pol_III_gamma-3"/>
</dbReference>
<comment type="caution">
    <text evidence="14">The sequence shown here is derived from an EMBL/GenBank/DDBJ whole genome shotgun (WGS) entry which is preliminary data.</text>
</comment>
<name>A0A133Y4L4_9LACT</name>
<evidence type="ECO:0000259" key="13">
    <source>
        <dbReference type="SMART" id="SM00382"/>
    </source>
</evidence>
<dbReference type="InterPro" id="IPR050238">
    <property type="entry name" value="DNA_Rep/Repair_Clamp_Loader"/>
</dbReference>
<sequence>MNKRRGGRPLTYQALYRKWRPQRFEEIVGQEAVSKTLSHAIAQGRPSHAYLFCGPRGTGKTSAAKIFSKAINCPHSTAGEPCNQCVICKAITEGSLSDVIEIDAASNNGVEEIRDIRDKVRYTPTEALYKVYIIDEVHMLSTGAFNALLKTLEEPPQNVIFILATTEAHKIPATVISRTQRFDFKRLSKSALVGRMAYILDQEKVSYEEEALTIIAQEANGGMRDALSLLDQVLSFSQGQLTVELTRQVTGVLSDEMKITYVEALANGEVDQSLGLLREILASGREAGRFIEEMLVFIRDLLLAQQLSHTGESELLRHYPEAFHQCAQAISGDNLYQMMQVFNDVKQDLRYTLQPDIYLEVATIKLGQGLQLSSSSSSQEWEQLQEEVVQLKQMVHSLQASLQATGEERREETHPVQEKATGANKLSTGKTFEPDYALIYQTLSQATKMNRNRILSVWPEVISALPTVQQALLHQTEPVAASPDAFVVTFDYAIFCQRVHEDKSLLQEVSRLIQQFLGRPGWLLVVTKEQWQEIRQTYVSALKEGRQEELVGVVKTETPPKEESEELPESVEDTVSQPLIDLFGEDQVTIMDD</sequence>
<dbReference type="Gene3D" id="1.20.272.10">
    <property type="match status" value="1"/>
</dbReference>
<dbReference type="CDD" id="cd00009">
    <property type="entry name" value="AAA"/>
    <property type="match status" value="1"/>
</dbReference>